<dbReference type="InterPro" id="IPR015889">
    <property type="entry name" value="Intradiol_dOase_core"/>
</dbReference>
<keyword evidence="7" id="KW-1185">Reference proteome</keyword>
<dbReference type="Pfam" id="PF00775">
    <property type="entry name" value="Dioxygenase_C"/>
    <property type="match status" value="1"/>
</dbReference>
<dbReference type="SUPFAM" id="SSF49482">
    <property type="entry name" value="Aromatic compound dioxygenase"/>
    <property type="match status" value="1"/>
</dbReference>
<dbReference type="PANTHER" id="PTHR33711:SF10">
    <property type="entry name" value="INTRADIOL RING-CLEAVAGE DIOXYGENASES DOMAIN-CONTAINING PROTEIN"/>
    <property type="match status" value="1"/>
</dbReference>
<accession>A0ABZ1C8T7</accession>
<protein>
    <submittedName>
        <fullName evidence="6">Protocatechuate 3,4-dioxygenase subunit beta</fullName>
        <ecNumber evidence="6">1.13.11.3</ecNumber>
    </submittedName>
</protein>
<dbReference type="InterPro" id="IPR024756">
    <property type="entry name" value="PCDO_beta_N"/>
</dbReference>
<organism evidence="6 7">
    <name type="scientific">Actomonas aquatica</name>
    <dbReference type="NCBI Taxonomy" id="2866162"/>
    <lineage>
        <taxon>Bacteria</taxon>
        <taxon>Pseudomonadati</taxon>
        <taxon>Verrucomicrobiota</taxon>
        <taxon>Opitutia</taxon>
        <taxon>Opitutales</taxon>
        <taxon>Opitutaceae</taxon>
        <taxon>Actomonas</taxon>
    </lineage>
</organism>
<name>A0ABZ1C8T7_9BACT</name>
<dbReference type="NCBIfam" id="TIGR02422">
    <property type="entry name" value="protocat_beta"/>
    <property type="match status" value="1"/>
</dbReference>
<comment type="similarity">
    <text evidence="1">Belongs to the intradiol ring-cleavage dioxygenase family.</text>
</comment>
<dbReference type="InterPro" id="IPR012785">
    <property type="entry name" value="Protocat_dOase_b"/>
</dbReference>
<dbReference type="Proteomes" id="UP000738431">
    <property type="component" value="Chromosome"/>
</dbReference>
<feature type="region of interest" description="Disordered" evidence="4">
    <location>
        <begin position="1"/>
        <end position="25"/>
    </location>
</feature>
<dbReference type="EMBL" id="CP139781">
    <property type="protein sequence ID" value="WRQ87888.1"/>
    <property type="molecule type" value="Genomic_DNA"/>
</dbReference>
<dbReference type="GO" id="GO:0018578">
    <property type="term" value="F:protocatechuate 3,4-dioxygenase activity"/>
    <property type="evidence" value="ECO:0007669"/>
    <property type="project" value="UniProtKB-EC"/>
</dbReference>
<dbReference type="EC" id="1.13.11.3" evidence="6"/>
<gene>
    <name evidence="6" type="primary">pcaH</name>
    <name evidence="6" type="ORF">K1X11_000610</name>
</gene>
<keyword evidence="2" id="KW-0223">Dioxygenase</keyword>
<keyword evidence="3 6" id="KW-0560">Oxidoreductase</keyword>
<dbReference type="PANTHER" id="PTHR33711">
    <property type="entry name" value="DIOXYGENASE, PUTATIVE (AFU_ORTHOLOGUE AFUA_2G02910)-RELATED"/>
    <property type="match status" value="1"/>
</dbReference>
<evidence type="ECO:0000259" key="5">
    <source>
        <dbReference type="PROSITE" id="PS00083"/>
    </source>
</evidence>
<dbReference type="InterPro" id="IPR000627">
    <property type="entry name" value="Intradiol_dOase_C"/>
</dbReference>
<evidence type="ECO:0000313" key="7">
    <source>
        <dbReference type="Proteomes" id="UP000738431"/>
    </source>
</evidence>
<dbReference type="RefSeq" id="WP_221029073.1">
    <property type="nucleotide sequence ID" value="NZ_CP139781.1"/>
</dbReference>
<evidence type="ECO:0000313" key="6">
    <source>
        <dbReference type="EMBL" id="WRQ87888.1"/>
    </source>
</evidence>
<evidence type="ECO:0000256" key="4">
    <source>
        <dbReference type="SAM" id="MobiDB-lite"/>
    </source>
</evidence>
<dbReference type="PROSITE" id="PS00083">
    <property type="entry name" value="INTRADIOL_DIOXYGENAS"/>
    <property type="match status" value="1"/>
</dbReference>
<dbReference type="Pfam" id="PF12391">
    <property type="entry name" value="PCDO_beta_N"/>
    <property type="match status" value="1"/>
</dbReference>
<dbReference type="InterPro" id="IPR050770">
    <property type="entry name" value="Intradiol_RC_Dioxygenase"/>
</dbReference>
<feature type="domain" description="Intradiol ring-cleavage dioxygenases" evidence="5">
    <location>
        <begin position="82"/>
        <end position="110"/>
    </location>
</feature>
<reference evidence="6 7" key="1">
    <citation type="submission" date="2023-12" db="EMBL/GenBank/DDBJ databases">
        <title>Description of an unclassified Opitutus bacterium of Verrucomicrobiota.</title>
        <authorList>
            <person name="Zhang D.-F."/>
        </authorList>
    </citation>
    <scope>NUCLEOTIDE SEQUENCE [LARGE SCALE GENOMIC DNA]</scope>
    <source>
        <strain evidence="6 7">WL0086</strain>
    </source>
</reference>
<sequence>MPDPLPLPLAPRLSDAVHPPHLSPDYRSTLARAPRQRLLPRPQTLAELTAPVYGEDRLKPLDHDLTRNGVRDGAPQGERIIVTGRVIDDTGRPVRRALVEVWQANAAGRYIHKLDQHDAPIDPNFTGAGRILTDDEGCYRFISIRPGAYPWRNQPNAWRPPHIHFSLFGPQFPTRLVTQMYFPGDPLLKLDPIYNSIPDEDIRRRLISDYDHAVTEPGFGLGYRFDIVLCGGRMTPFENLKL</sequence>
<evidence type="ECO:0000256" key="3">
    <source>
        <dbReference type="ARBA" id="ARBA00023002"/>
    </source>
</evidence>
<proteinExistence type="inferred from homology"/>
<evidence type="ECO:0000256" key="1">
    <source>
        <dbReference type="ARBA" id="ARBA00007825"/>
    </source>
</evidence>
<evidence type="ECO:0000256" key="2">
    <source>
        <dbReference type="ARBA" id="ARBA00022964"/>
    </source>
</evidence>
<dbReference type="Gene3D" id="2.60.130.10">
    <property type="entry name" value="Aromatic compound dioxygenase"/>
    <property type="match status" value="1"/>
</dbReference>